<keyword evidence="1" id="KW-1133">Transmembrane helix</keyword>
<evidence type="ECO:0000313" key="2">
    <source>
        <dbReference type="EMBL" id="CAJ0597729.1"/>
    </source>
</evidence>
<gene>
    <name evidence="2" type="ORF">CYNAS_LOCUS9712</name>
</gene>
<reference evidence="2" key="1">
    <citation type="submission" date="2023-07" db="EMBL/GenBank/DDBJ databases">
        <authorList>
            <consortium name="CYATHOMIX"/>
        </authorList>
    </citation>
    <scope>NUCLEOTIDE SEQUENCE</scope>
    <source>
        <strain evidence="2">N/A</strain>
    </source>
</reference>
<keyword evidence="1" id="KW-0812">Transmembrane</keyword>
<sequence length="305" mass="35173">MQQIDFTYHITLSDKQRCINGKRLFWCFDDSTIFHGRKKKRMETVAKLPSSDLGSCRLTCRSLNSLIEGNWNALEPRYIGIVEFTPSGDVWCLRGSMRFYYKRKLEYFNNVAIFFLILLYGELTTPMIQSLTQTLTQSRISIRRIVICNTPCRCEVEHLLALIESAQTKSLIIDVCGRIDLGKKLSVEPLIQRLQTVFIYSYGSEASYYMAEPFFKYDAITLEELDGLMEVWHMGSIKLLHLHMPSYGDWTTDTKSVLKAVGKSFSGIRGNVLLNDEGQGFRVDVNDGRVTFAYVEKKRKHRSHV</sequence>
<name>A0AA36GT07_CYLNA</name>
<dbReference type="AlphaFoldDB" id="A0AA36GT07"/>
<proteinExistence type="predicted"/>
<evidence type="ECO:0000256" key="1">
    <source>
        <dbReference type="SAM" id="Phobius"/>
    </source>
</evidence>
<accession>A0AA36GT07</accession>
<organism evidence="2 3">
    <name type="scientific">Cylicocyclus nassatus</name>
    <name type="common">Nematode worm</name>
    <dbReference type="NCBI Taxonomy" id="53992"/>
    <lineage>
        <taxon>Eukaryota</taxon>
        <taxon>Metazoa</taxon>
        <taxon>Ecdysozoa</taxon>
        <taxon>Nematoda</taxon>
        <taxon>Chromadorea</taxon>
        <taxon>Rhabditida</taxon>
        <taxon>Rhabditina</taxon>
        <taxon>Rhabditomorpha</taxon>
        <taxon>Strongyloidea</taxon>
        <taxon>Strongylidae</taxon>
        <taxon>Cylicocyclus</taxon>
    </lineage>
</organism>
<dbReference type="Proteomes" id="UP001176961">
    <property type="component" value="Unassembled WGS sequence"/>
</dbReference>
<comment type="caution">
    <text evidence="2">The sequence shown here is derived from an EMBL/GenBank/DDBJ whole genome shotgun (WGS) entry which is preliminary data.</text>
</comment>
<feature type="transmembrane region" description="Helical" evidence="1">
    <location>
        <begin position="107"/>
        <end position="128"/>
    </location>
</feature>
<evidence type="ECO:0000313" key="3">
    <source>
        <dbReference type="Proteomes" id="UP001176961"/>
    </source>
</evidence>
<keyword evidence="1" id="KW-0472">Membrane</keyword>
<protein>
    <submittedName>
        <fullName evidence="2">Uncharacterized protein</fullName>
    </submittedName>
</protein>
<dbReference type="EMBL" id="CATQJL010000223">
    <property type="protein sequence ID" value="CAJ0597729.1"/>
    <property type="molecule type" value="Genomic_DNA"/>
</dbReference>
<keyword evidence="3" id="KW-1185">Reference proteome</keyword>